<dbReference type="EMBL" id="UINC01004254">
    <property type="protein sequence ID" value="SVA12984.1"/>
    <property type="molecule type" value="Genomic_DNA"/>
</dbReference>
<dbReference type="PANTHER" id="PTHR43569:SF1">
    <property type="entry name" value="BLL3371 PROTEIN"/>
    <property type="match status" value="1"/>
</dbReference>
<protein>
    <recommendedName>
        <fullName evidence="2">Amidohydrolase-related domain-containing protein</fullName>
    </recommendedName>
</protein>
<proteinExistence type="inferred from homology"/>
<sequence length="329" mass="36468">FQGPEWYSQVDEEVLEPELAIVDPHHHLWRLPDSEYLLADLWADTGSGHRVEQTVFVECGASYSSSGPKHLRPVGETEFVARVAAESADGPGARIAGIVAHADLRLGDQLSEVLDAHAEAGQGLFRGIRHAGSHTEHPEILFIPGRAPANLFSDPSFRQGVRLLGALGYTYESWHYHYQLGEFTDLARSVPETTIILDHFGTPLGVGPYESQREDIFAAWKADVAELARCPNVVAKLGGLAMPDNGFGWHLADRPPTSDEIVEAHQDYFLHTIDCFGPDRCMFESNFPVDRLSVSYRVLFNAFKKMVANFNDGERSAMFSGTAARTYRL</sequence>
<dbReference type="Pfam" id="PF04909">
    <property type="entry name" value="Amidohydro_2"/>
    <property type="match status" value="1"/>
</dbReference>
<reference evidence="3" key="1">
    <citation type="submission" date="2018-05" db="EMBL/GenBank/DDBJ databases">
        <authorList>
            <person name="Lanie J.A."/>
            <person name="Ng W.-L."/>
            <person name="Kazmierczak K.M."/>
            <person name="Andrzejewski T.M."/>
            <person name="Davidsen T.M."/>
            <person name="Wayne K.J."/>
            <person name="Tettelin H."/>
            <person name="Glass J.I."/>
            <person name="Rusch D."/>
            <person name="Podicherti R."/>
            <person name="Tsui H.-C.T."/>
            <person name="Winkler M.E."/>
        </authorList>
    </citation>
    <scope>NUCLEOTIDE SEQUENCE</scope>
</reference>
<dbReference type="InterPro" id="IPR006680">
    <property type="entry name" value="Amidohydro-rel"/>
</dbReference>
<dbReference type="AlphaFoldDB" id="A0A381TB73"/>
<evidence type="ECO:0000256" key="1">
    <source>
        <dbReference type="ARBA" id="ARBA00038310"/>
    </source>
</evidence>
<name>A0A381TB73_9ZZZZ</name>
<gene>
    <name evidence="3" type="ORF">METZ01_LOCUS65838</name>
</gene>
<dbReference type="SUPFAM" id="SSF51556">
    <property type="entry name" value="Metallo-dependent hydrolases"/>
    <property type="match status" value="1"/>
</dbReference>
<evidence type="ECO:0000259" key="2">
    <source>
        <dbReference type="Pfam" id="PF04909"/>
    </source>
</evidence>
<feature type="domain" description="Amidohydrolase-related" evidence="2">
    <location>
        <begin position="22"/>
        <end position="329"/>
    </location>
</feature>
<dbReference type="Gene3D" id="3.20.20.140">
    <property type="entry name" value="Metal-dependent hydrolases"/>
    <property type="match status" value="1"/>
</dbReference>
<evidence type="ECO:0000313" key="3">
    <source>
        <dbReference type="EMBL" id="SVA12984.1"/>
    </source>
</evidence>
<feature type="non-terminal residue" evidence="3">
    <location>
        <position position="1"/>
    </location>
</feature>
<accession>A0A381TB73</accession>
<organism evidence="3">
    <name type="scientific">marine metagenome</name>
    <dbReference type="NCBI Taxonomy" id="408172"/>
    <lineage>
        <taxon>unclassified sequences</taxon>
        <taxon>metagenomes</taxon>
        <taxon>ecological metagenomes</taxon>
    </lineage>
</organism>
<dbReference type="InterPro" id="IPR032466">
    <property type="entry name" value="Metal_Hydrolase"/>
</dbReference>
<dbReference type="PANTHER" id="PTHR43569">
    <property type="entry name" value="AMIDOHYDROLASE"/>
    <property type="match status" value="1"/>
</dbReference>
<dbReference type="GO" id="GO:0016787">
    <property type="term" value="F:hydrolase activity"/>
    <property type="evidence" value="ECO:0007669"/>
    <property type="project" value="InterPro"/>
</dbReference>
<comment type="similarity">
    <text evidence="1">Belongs to the metallo-dependent hydrolases superfamily.</text>
</comment>
<dbReference type="InterPro" id="IPR052350">
    <property type="entry name" value="Metallo-dep_Lactonases"/>
</dbReference>